<organism evidence="2 3">
    <name type="scientific">Pseudoponticoccus marisrubri</name>
    <dbReference type="NCBI Taxonomy" id="1685382"/>
    <lineage>
        <taxon>Bacteria</taxon>
        <taxon>Pseudomonadati</taxon>
        <taxon>Pseudomonadota</taxon>
        <taxon>Alphaproteobacteria</taxon>
        <taxon>Rhodobacterales</taxon>
        <taxon>Roseobacteraceae</taxon>
        <taxon>Pseudoponticoccus</taxon>
    </lineage>
</organism>
<comment type="caution">
    <text evidence="2">The sequence shown here is derived from an EMBL/GenBank/DDBJ whole genome shotgun (WGS) entry which is preliminary data.</text>
</comment>
<evidence type="ECO:0000256" key="1">
    <source>
        <dbReference type="SAM" id="Phobius"/>
    </source>
</evidence>
<dbReference type="OrthoDB" id="7866241at2"/>
<dbReference type="AlphaFoldDB" id="A0A0W7WEL3"/>
<protein>
    <submittedName>
        <fullName evidence="2">Uncharacterized protein</fullName>
    </submittedName>
</protein>
<evidence type="ECO:0000313" key="2">
    <source>
        <dbReference type="EMBL" id="KUF09073.1"/>
    </source>
</evidence>
<evidence type="ECO:0000313" key="3">
    <source>
        <dbReference type="Proteomes" id="UP000054396"/>
    </source>
</evidence>
<keyword evidence="1" id="KW-0472">Membrane</keyword>
<dbReference type="EMBL" id="LPXO01000017">
    <property type="protein sequence ID" value="KUF09073.1"/>
    <property type="molecule type" value="Genomic_DNA"/>
</dbReference>
<name>A0A0W7WEL3_9RHOB</name>
<keyword evidence="3" id="KW-1185">Reference proteome</keyword>
<keyword evidence="1" id="KW-1133">Transmembrane helix</keyword>
<dbReference type="STRING" id="1685382.AVJ23_19290"/>
<proteinExistence type="predicted"/>
<dbReference type="Proteomes" id="UP000054396">
    <property type="component" value="Unassembled WGS sequence"/>
</dbReference>
<sequence length="59" mass="6914">MSEVWAFVASPWGLLAYAAFWAFKLTLGMWALRRATALLPVRVRSRLAERPLMRRRRLP</sequence>
<keyword evidence="1" id="KW-0812">Transmembrane</keyword>
<reference evidence="2 3" key="1">
    <citation type="submission" date="2015-12" db="EMBL/GenBank/DDBJ databases">
        <authorList>
            <person name="Shamseldin A."/>
            <person name="Moawad H."/>
            <person name="Abd El-Rahim W.M."/>
            <person name="Sadowsky M.J."/>
        </authorList>
    </citation>
    <scope>NUCLEOTIDE SEQUENCE [LARGE SCALE GENOMIC DNA]</scope>
    <source>
        <strain evidence="2 3">SJ5A-1</strain>
    </source>
</reference>
<dbReference type="RefSeq" id="WP_058863870.1">
    <property type="nucleotide sequence ID" value="NZ_LPXO01000017.1"/>
</dbReference>
<feature type="transmembrane region" description="Helical" evidence="1">
    <location>
        <begin position="12"/>
        <end position="32"/>
    </location>
</feature>
<accession>A0A0W7WEL3</accession>
<gene>
    <name evidence="2" type="ORF">AVJ23_19290</name>
</gene>